<reference evidence="1" key="1">
    <citation type="submission" date="2002-07" db="EMBL/GenBank/DDBJ databases">
        <title>NEDO human cDNA sequencing project.</title>
        <authorList>
            <person name="Tanigami A."/>
            <person name="Fujiwara T."/>
            <person name="Shibahara T."/>
            <person name="Goto Y."/>
            <person name="Hirao M."/>
            <person name="Shimizu F."/>
            <person name="Wakebe H."/>
            <person name="Ono T."/>
            <person name="Hishigaki H."/>
            <person name="Watanabe T."/>
            <person name="Ozaki K."/>
            <person name="Suzuki Y."/>
            <person name="Hata H."/>
            <person name="Nakagawa K."/>
            <person name="Mizuno S."/>
            <person name="Morinaga M."/>
            <person name="Kawamura M."/>
            <person name="Sugiyama T."/>
            <person name="Irie R."/>
            <person name="Otsuki T."/>
            <person name="Sato H."/>
            <person name="Nishikawa T."/>
            <person name="Sugiyama A."/>
            <person name="Kawakami B."/>
            <person name="Nagai K."/>
            <person name="Isogai T."/>
            <person name="Sugano S."/>
        </authorList>
    </citation>
    <scope>NUCLEOTIDE SEQUENCE</scope>
    <source>
        <tissue evidence="1">Brain</tissue>
    </source>
</reference>
<organism evidence="1">
    <name type="scientific">Homo sapiens</name>
    <name type="common">Human</name>
    <dbReference type="NCBI Taxonomy" id="9606"/>
    <lineage>
        <taxon>Eukaryota</taxon>
        <taxon>Metazoa</taxon>
        <taxon>Chordata</taxon>
        <taxon>Craniata</taxon>
        <taxon>Vertebrata</taxon>
        <taxon>Euteleostomi</taxon>
        <taxon>Mammalia</taxon>
        <taxon>Eutheria</taxon>
        <taxon>Euarchontoglires</taxon>
        <taxon>Primates</taxon>
        <taxon>Haplorrhini</taxon>
        <taxon>Catarrhini</taxon>
        <taxon>Hominidae</taxon>
        <taxon>Homo</taxon>
    </lineage>
</organism>
<accession>Q8N7A4</accession>
<sequence length="123" mass="13956">MAHYFVFVGARTTISTMRTCPRSPKARIFVGGFQRVRPRPSEPADPCHGSGPALMDLERMVATEDKSRKGIHTHARRQRKHLVLPKLGGKTVHIEHQGTLNFHRTKLDNPRTLRYLGPKLVLN</sequence>
<dbReference type="EMBL" id="AK098731">
    <property type="protein sequence ID" value="BAC05395.1"/>
    <property type="molecule type" value="mRNA"/>
</dbReference>
<evidence type="ECO:0000313" key="1">
    <source>
        <dbReference type="EMBL" id="BAC05395.1"/>
    </source>
</evidence>
<proteinExistence type="evidence at transcript level"/>
<protein>
    <submittedName>
        <fullName evidence="1">cDNA FLJ25865 fis, clone CBR01927</fullName>
    </submittedName>
</protein>
<dbReference type="AlphaFoldDB" id="Q8N7A4"/>
<name>Q8N7A4_HUMAN</name>